<dbReference type="Proteomes" id="UP000287239">
    <property type="component" value="Unassembled WGS sequence"/>
</dbReference>
<dbReference type="OrthoDB" id="9813917at2"/>
<dbReference type="GO" id="GO:0005886">
    <property type="term" value="C:plasma membrane"/>
    <property type="evidence" value="ECO:0007669"/>
    <property type="project" value="UniProtKB-SubCell"/>
</dbReference>
<evidence type="ECO:0000256" key="4">
    <source>
        <dbReference type="ARBA" id="ARBA00022989"/>
    </source>
</evidence>
<keyword evidence="5 7" id="KW-0472">Membrane</keyword>
<comment type="caution">
    <text evidence="9">The sequence shown here is derived from an EMBL/GenBank/DDBJ whole genome shotgun (WGS) entry which is preliminary data.</text>
</comment>
<keyword evidence="4 7" id="KW-1133">Transmembrane helix</keyword>
<dbReference type="GO" id="GO:0022857">
    <property type="term" value="F:transmembrane transporter activity"/>
    <property type="evidence" value="ECO:0007669"/>
    <property type="project" value="InterPro"/>
</dbReference>
<dbReference type="AlphaFoldDB" id="A0A429ZT04"/>
<sequence>MNEKDFLLETCVLAGKIMLENGAEMYRVEDTMNRIADNFHQEEGISFVTQTIVLMGLESTKSIQMKRISERTTNLEKVSQVNDLSWQFSVEQISLHELNRELNQIDQVKAPEILTLKIISAAILSGCLMILLGGTWSNFLATCLVGGIGYAVYMFSVTYFKLKYVDEFIASFVIGVSAFMMTKIGLNVSIDHMIIGSIMPLVPGVAITNTVRDLQEGHMLSGISRGVEALIIASMIGAGIAVAFNVMQ</sequence>
<evidence type="ECO:0000256" key="5">
    <source>
        <dbReference type="ARBA" id="ARBA00023136"/>
    </source>
</evidence>
<evidence type="ECO:0000313" key="9">
    <source>
        <dbReference type="EMBL" id="RST96769.1"/>
    </source>
</evidence>
<feature type="domain" description="Threonine/serine exporter-like N-terminal" evidence="8">
    <location>
        <begin position="10"/>
        <end position="246"/>
    </location>
</feature>
<evidence type="ECO:0000256" key="3">
    <source>
        <dbReference type="ARBA" id="ARBA00022692"/>
    </source>
</evidence>
<evidence type="ECO:0000313" key="10">
    <source>
        <dbReference type="Proteomes" id="UP000287239"/>
    </source>
</evidence>
<organism evidence="9 10">
    <name type="scientific">Vagococcus salmoninarum</name>
    <dbReference type="NCBI Taxonomy" id="2739"/>
    <lineage>
        <taxon>Bacteria</taxon>
        <taxon>Bacillati</taxon>
        <taxon>Bacillota</taxon>
        <taxon>Bacilli</taxon>
        <taxon>Lactobacillales</taxon>
        <taxon>Enterococcaceae</taxon>
        <taxon>Vagococcus</taxon>
    </lineage>
</organism>
<reference evidence="9 10" key="1">
    <citation type="submission" date="2017-05" db="EMBL/GenBank/DDBJ databases">
        <title>Vagococcus spp. assemblies.</title>
        <authorList>
            <person name="Gulvik C.A."/>
        </authorList>
    </citation>
    <scope>NUCLEOTIDE SEQUENCE [LARGE SCALE GENOMIC DNA]</scope>
    <source>
        <strain evidence="9 10">NCFB 2777</strain>
    </source>
</reference>
<dbReference type="PANTHER" id="PTHR34390:SF2">
    <property type="entry name" value="SUCCINATE TRANSPORTER SUBUNIT YJJP-RELATED"/>
    <property type="match status" value="1"/>
</dbReference>
<name>A0A429ZT04_9ENTE</name>
<dbReference type="GO" id="GO:0015744">
    <property type="term" value="P:succinate transport"/>
    <property type="evidence" value="ECO:0007669"/>
    <property type="project" value="TreeGrafter"/>
</dbReference>
<evidence type="ECO:0000256" key="6">
    <source>
        <dbReference type="ARBA" id="ARBA00034125"/>
    </source>
</evidence>
<protein>
    <recommendedName>
        <fullName evidence="8">Threonine/serine exporter-like N-terminal domain-containing protein</fullName>
    </recommendedName>
</protein>
<dbReference type="GeneID" id="98567548"/>
<comment type="subcellular location">
    <subcellularLocation>
        <location evidence="1">Cell membrane</location>
        <topology evidence="1">Multi-pass membrane protein</topology>
    </subcellularLocation>
</comment>
<keyword evidence="2" id="KW-1003">Cell membrane</keyword>
<proteinExistence type="inferred from homology"/>
<evidence type="ECO:0000259" key="8">
    <source>
        <dbReference type="Pfam" id="PF06738"/>
    </source>
</evidence>
<feature type="transmembrane region" description="Helical" evidence="7">
    <location>
        <begin position="223"/>
        <end position="244"/>
    </location>
</feature>
<dbReference type="Pfam" id="PF06738">
    <property type="entry name" value="ThrE"/>
    <property type="match status" value="1"/>
</dbReference>
<feature type="transmembrane region" description="Helical" evidence="7">
    <location>
        <begin position="114"/>
        <end position="133"/>
    </location>
</feature>
<dbReference type="RefSeq" id="WP_126778728.1">
    <property type="nucleotide sequence ID" value="NZ_CAUQJP010000027.1"/>
</dbReference>
<evidence type="ECO:0000256" key="2">
    <source>
        <dbReference type="ARBA" id="ARBA00022475"/>
    </source>
</evidence>
<feature type="transmembrane region" description="Helical" evidence="7">
    <location>
        <begin position="168"/>
        <end position="186"/>
    </location>
</feature>
<dbReference type="PANTHER" id="PTHR34390">
    <property type="entry name" value="UPF0442 PROTEIN YJJB-RELATED"/>
    <property type="match status" value="1"/>
</dbReference>
<keyword evidence="10" id="KW-1185">Reference proteome</keyword>
<keyword evidence="3 7" id="KW-0812">Transmembrane</keyword>
<dbReference type="EMBL" id="NGJU01000005">
    <property type="protein sequence ID" value="RST96769.1"/>
    <property type="molecule type" value="Genomic_DNA"/>
</dbReference>
<evidence type="ECO:0000256" key="1">
    <source>
        <dbReference type="ARBA" id="ARBA00004651"/>
    </source>
</evidence>
<dbReference type="InterPro" id="IPR050539">
    <property type="entry name" value="ThrE_Dicarb/AminoAcid_Exp"/>
</dbReference>
<dbReference type="InterPro" id="IPR010619">
    <property type="entry name" value="ThrE-like_N"/>
</dbReference>
<gene>
    <name evidence="9" type="ORF">CBF35_04140</name>
</gene>
<comment type="similarity">
    <text evidence="6">Belongs to the ThrE exporter (TC 2.A.79) family.</text>
</comment>
<feature type="transmembrane region" description="Helical" evidence="7">
    <location>
        <begin position="139"/>
        <end position="156"/>
    </location>
</feature>
<accession>A0A429ZT04</accession>
<evidence type="ECO:0000256" key="7">
    <source>
        <dbReference type="SAM" id="Phobius"/>
    </source>
</evidence>